<reference evidence="3 4" key="1">
    <citation type="submission" date="2021-08" db="EMBL/GenBank/DDBJ databases">
        <title>Nocardioides bacterium WL0053 sp. nov., isolated from the sediment.</title>
        <authorList>
            <person name="Wang L."/>
            <person name="Zhang D."/>
            <person name="Zhang A."/>
        </authorList>
    </citation>
    <scope>NUCLEOTIDE SEQUENCE [LARGE SCALE GENOMIC DNA]</scope>
    <source>
        <strain evidence="3 4">WL0053</strain>
    </source>
</reference>
<dbReference type="Pfam" id="PF20537">
    <property type="entry name" value="DUF6752"/>
    <property type="match status" value="1"/>
</dbReference>
<feature type="compositionally biased region" description="Low complexity" evidence="1">
    <location>
        <begin position="10"/>
        <end position="19"/>
    </location>
</feature>
<sequence length="106" mass="12097">MRKRPEKGQDPQNGPQQGPRQGGKPGQKQGPKQGPQDGPPRWRKAQREIEALRARVARLEAEVQECRQLNKRLAEVTDVVAEVLLPAEQRDEERLRALLANYERTL</sequence>
<dbReference type="Proteomes" id="UP000754710">
    <property type="component" value="Unassembled WGS sequence"/>
</dbReference>
<proteinExistence type="predicted"/>
<evidence type="ECO:0000259" key="2">
    <source>
        <dbReference type="Pfam" id="PF20537"/>
    </source>
</evidence>
<name>A0ABS7RK40_9ACTN</name>
<evidence type="ECO:0000256" key="1">
    <source>
        <dbReference type="SAM" id="MobiDB-lite"/>
    </source>
</evidence>
<keyword evidence="4" id="KW-1185">Reference proteome</keyword>
<gene>
    <name evidence="3" type="ORF">K1X13_11390</name>
</gene>
<feature type="domain" description="DUF6752" evidence="2">
    <location>
        <begin position="52"/>
        <end position="106"/>
    </location>
</feature>
<dbReference type="RefSeq" id="WP_221026119.1">
    <property type="nucleotide sequence ID" value="NZ_JAIEZQ010000002.1"/>
</dbReference>
<protein>
    <recommendedName>
        <fullName evidence="2">DUF6752 domain-containing protein</fullName>
    </recommendedName>
</protein>
<feature type="region of interest" description="Disordered" evidence="1">
    <location>
        <begin position="1"/>
        <end position="47"/>
    </location>
</feature>
<dbReference type="EMBL" id="JAIEZQ010000002">
    <property type="protein sequence ID" value="MBY9075424.1"/>
    <property type="molecule type" value="Genomic_DNA"/>
</dbReference>
<comment type="caution">
    <text evidence="3">The sequence shown here is derived from an EMBL/GenBank/DDBJ whole genome shotgun (WGS) entry which is preliminary data.</text>
</comment>
<dbReference type="InterPro" id="IPR046640">
    <property type="entry name" value="DUF6752"/>
</dbReference>
<organism evidence="3 4">
    <name type="scientific">Nocardioides jiangsuensis</name>
    <dbReference type="NCBI Taxonomy" id="2866161"/>
    <lineage>
        <taxon>Bacteria</taxon>
        <taxon>Bacillati</taxon>
        <taxon>Actinomycetota</taxon>
        <taxon>Actinomycetes</taxon>
        <taxon>Propionibacteriales</taxon>
        <taxon>Nocardioidaceae</taxon>
        <taxon>Nocardioides</taxon>
    </lineage>
</organism>
<feature type="compositionally biased region" description="Low complexity" evidence="1">
    <location>
        <begin position="26"/>
        <end position="36"/>
    </location>
</feature>
<evidence type="ECO:0000313" key="3">
    <source>
        <dbReference type="EMBL" id="MBY9075424.1"/>
    </source>
</evidence>
<dbReference type="Gene3D" id="1.20.5.1700">
    <property type="match status" value="1"/>
</dbReference>
<accession>A0ABS7RK40</accession>
<evidence type="ECO:0000313" key="4">
    <source>
        <dbReference type="Proteomes" id="UP000754710"/>
    </source>
</evidence>